<dbReference type="Gene3D" id="1.20.970.10">
    <property type="entry name" value="Transferase, Pyrimidine Nucleoside Phosphorylase, Chain C"/>
    <property type="match status" value="1"/>
</dbReference>
<dbReference type="PRINTS" id="PR00096">
    <property type="entry name" value="GATASE"/>
</dbReference>
<comment type="catalytic activity">
    <reaction evidence="4">
        <text>N-(5-phospho-beta-D-ribosyl)anthranilate + diphosphate = 5-phospho-alpha-D-ribose 1-diphosphate + anthranilate</text>
        <dbReference type="Rhea" id="RHEA:11768"/>
        <dbReference type="ChEBI" id="CHEBI:16567"/>
        <dbReference type="ChEBI" id="CHEBI:18277"/>
        <dbReference type="ChEBI" id="CHEBI:33019"/>
        <dbReference type="ChEBI" id="CHEBI:58017"/>
        <dbReference type="EC" id="2.4.2.18"/>
    </reaction>
</comment>
<keyword evidence="1 4" id="KW-0328">Glycosyltransferase</keyword>
<dbReference type="RefSeq" id="WP_147005338.1">
    <property type="nucleotide sequence ID" value="NZ_AP019846.1"/>
</dbReference>
<dbReference type="OrthoDB" id="9806430at2"/>
<dbReference type="NCBIfam" id="TIGR00566">
    <property type="entry name" value="trpG_papA"/>
    <property type="match status" value="1"/>
</dbReference>
<feature type="binding site" evidence="4">
    <location>
        <position position="438"/>
    </location>
    <ligand>
        <name>Mg(2+)</name>
        <dbReference type="ChEBI" id="CHEBI:18420"/>
        <label>1</label>
    </ligand>
</feature>
<dbReference type="InterPro" id="IPR006221">
    <property type="entry name" value="TrpG/PapA_dom"/>
</dbReference>
<dbReference type="KEGG" id="lhg:JMUB5056_0853"/>
<keyword evidence="4" id="KW-0460">Magnesium</keyword>
<evidence type="ECO:0000259" key="6">
    <source>
        <dbReference type="Pfam" id="PF00591"/>
    </source>
</evidence>
<dbReference type="HAMAP" id="MF_00211">
    <property type="entry name" value="TrpD"/>
    <property type="match status" value="1"/>
</dbReference>
<gene>
    <name evidence="4" type="primary">trpD</name>
    <name evidence="7" type="ORF">JMUB5056_0853</name>
</gene>
<evidence type="ECO:0000256" key="3">
    <source>
        <dbReference type="ARBA" id="ARBA00022962"/>
    </source>
</evidence>
<evidence type="ECO:0000259" key="5">
    <source>
        <dbReference type="Pfam" id="PF00117"/>
    </source>
</evidence>
<feature type="binding site" evidence="4">
    <location>
        <position position="331"/>
    </location>
    <ligand>
        <name>5-phospho-alpha-D-ribose 1-diphosphate</name>
        <dbReference type="ChEBI" id="CHEBI:58017"/>
    </ligand>
</feature>
<dbReference type="Pfam" id="PF00591">
    <property type="entry name" value="Glycos_transf_3"/>
    <property type="match status" value="1"/>
</dbReference>
<dbReference type="GO" id="GO:0000162">
    <property type="term" value="P:L-tryptophan biosynthetic process"/>
    <property type="evidence" value="ECO:0007669"/>
    <property type="project" value="UniProtKB-UniRule"/>
</dbReference>
<feature type="binding site" evidence="4">
    <location>
        <position position="303"/>
    </location>
    <ligand>
        <name>Mg(2+)</name>
        <dbReference type="ChEBI" id="CHEBI:18420"/>
        <label>1</label>
    </ligand>
</feature>
<feature type="binding site" evidence="4">
    <location>
        <position position="322"/>
    </location>
    <ligand>
        <name>anthranilate</name>
        <dbReference type="ChEBI" id="CHEBI:16567"/>
        <label>1</label>
    </ligand>
</feature>
<dbReference type="InterPro" id="IPR005940">
    <property type="entry name" value="Anthranilate_Pribosyl_Tfrase"/>
</dbReference>
<dbReference type="Proteomes" id="UP000321561">
    <property type="component" value="Chromosome"/>
</dbReference>
<protein>
    <recommendedName>
        <fullName evidence="4">Anthranilate phosphoribosyltransferase</fullName>
        <ecNumber evidence="4">2.4.2.18</ecNumber>
    </recommendedName>
</protein>
<dbReference type="InterPro" id="IPR000312">
    <property type="entry name" value="Glycosyl_Trfase_fam3"/>
</dbReference>
<dbReference type="GO" id="GO:0004048">
    <property type="term" value="F:anthranilate phosphoribosyltransferase activity"/>
    <property type="evidence" value="ECO:0007669"/>
    <property type="project" value="UniProtKB-UniRule"/>
</dbReference>
<dbReference type="PRINTS" id="PR00097">
    <property type="entry name" value="ANTSNTHASEII"/>
</dbReference>
<evidence type="ECO:0000256" key="4">
    <source>
        <dbReference type="HAMAP-Rule" id="MF_00211"/>
    </source>
</evidence>
<keyword evidence="4" id="KW-0057">Aromatic amino acid biosynthesis</keyword>
<keyword evidence="4" id="KW-0479">Metal-binding</keyword>
<dbReference type="SUPFAM" id="SSF52418">
    <property type="entry name" value="Nucleoside phosphorylase/phosphoribosyltransferase catalytic domain"/>
    <property type="match status" value="1"/>
</dbReference>
<feature type="binding site" evidence="4">
    <location>
        <begin position="301"/>
        <end position="304"/>
    </location>
    <ligand>
        <name>5-phospho-alpha-D-ribose 1-diphosphate</name>
        <dbReference type="ChEBI" id="CHEBI:58017"/>
    </ligand>
</feature>
<evidence type="ECO:0000256" key="1">
    <source>
        <dbReference type="ARBA" id="ARBA00022676"/>
    </source>
</evidence>
<evidence type="ECO:0000256" key="2">
    <source>
        <dbReference type="ARBA" id="ARBA00022679"/>
    </source>
</evidence>
<dbReference type="EMBL" id="AP019846">
    <property type="protein sequence ID" value="BBM59269.1"/>
    <property type="molecule type" value="Genomic_DNA"/>
</dbReference>
<feature type="binding site" evidence="4">
    <location>
        <position position="291"/>
    </location>
    <ligand>
        <name>anthranilate</name>
        <dbReference type="ChEBI" id="CHEBI:16567"/>
        <label>1</label>
    </ligand>
</feature>
<keyword evidence="4" id="KW-0028">Amino-acid biosynthesis</keyword>
<dbReference type="InterPro" id="IPR029062">
    <property type="entry name" value="Class_I_gatase-like"/>
</dbReference>
<keyword evidence="2 4" id="KW-0808">Transferase</keyword>
<dbReference type="SUPFAM" id="SSF52317">
    <property type="entry name" value="Class I glutamine amidotransferase-like"/>
    <property type="match status" value="1"/>
</dbReference>
<comment type="subunit">
    <text evidence="4">Homodimer.</text>
</comment>
<dbReference type="GO" id="GO:0005829">
    <property type="term" value="C:cytosol"/>
    <property type="evidence" value="ECO:0007669"/>
    <property type="project" value="TreeGrafter"/>
</dbReference>
<evidence type="ECO:0000313" key="7">
    <source>
        <dbReference type="EMBL" id="BBM59269.1"/>
    </source>
</evidence>
<dbReference type="InterPro" id="IPR036320">
    <property type="entry name" value="Glycosyl_Trfase_fam3_N_dom_sf"/>
</dbReference>
<feature type="binding site" evidence="4">
    <location>
        <begin position="294"/>
        <end position="295"/>
    </location>
    <ligand>
        <name>5-phospho-alpha-D-ribose 1-diphosphate</name>
        <dbReference type="ChEBI" id="CHEBI:58017"/>
    </ligand>
</feature>
<comment type="caution">
    <text evidence="4">Lacks conserved residue(s) required for the propagation of feature annotation.</text>
</comment>
<proteinExistence type="inferred from homology"/>
<dbReference type="GO" id="GO:0000287">
    <property type="term" value="F:magnesium ion binding"/>
    <property type="evidence" value="ECO:0007669"/>
    <property type="project" value="UniProtKB-UniRule"/>
</dbReference>
<feature type="binding site" evidence="4">
    <location>
        <position position="437"/>
    </location>
    <ligand>
        <name>Mg(2+)</name>
        <dbReference type="ChEBI" id="CHEBI:18420"/>
        <label>2</label>
    </ligand>
</feature>
<feature type="binding site" evidence="4">
    <location>
        <position position="299"/>
    </location>
    <ligand>
        <name>5-phospho-alpha-D-ribose 1-diphosphate</name>
        <dbReference type="ChEBI" id="CHEBI:58017"/>
    </ligand>
</feature>
<evidence type="ECO:0000313" key="8">
    <source>
        <dbReference type="Proteomes" id="UP000321561"/>
    </source>
</evidence>
<feature type="domain" description="Glycosyl transferase family 3" evidence="6">
    <location>
        <begin position="285"/>
        <end position="535"/>
    </location>
</feature>
<dbReference type="Gene3D" id="3.40.1030.10">
    <property type="entry name" value="Nucleoside phosphorylase/phosphoribosyltransferase catalytic domain"/>
    <property type="match status" value="1"/>
</dbReference>
<feature type="domain" description="Glutamine amidotransferase" evidence="5">
    <location>
        <begin position="3"/>
        <end position="188"/>
    </location>
</feature>
<dbReference type="InterPro" id="IPR035902">
    <property type="entry name" value="Nuc_phospho_transferase"/>
</dbReference>
<dbReference type="CDD" id="cd01743">
    <property type="entry name" value="GATase1_Anthranilate_Synthase"/>
    <property type="match status" value="1"/>
</dbReference>
<comment type="cofactor">
    <cofactor evidence="4">
        <name>Mg(2+)</name>
        <dbReference type="ChEBI" id="CHEBI:18420"/>
    </cofactor>
    <text evidence="4">Binds 2 magnesium ions per monomer.</text>
</comment>
<dbReference type="EC" id="2.4.2.18" evidence="4"/>
<reference evidence="7 8" key="1">
    <citation type="submission" date="2019-07" db="EMBL/GenBank/DDBJ databases">
        <title>Complete Genome Sequence of Leptotrichia hongkongensis Strain JMUB5056.</title>
        <authorList>
            <person name="Watanabe S."/>
            <person name="Cui L."/>
        </authorList>
    </citation>
    <scope>NUCLEOTIDE SEQUENCE [LARGE SCALE GENOMIC DNA]</scope>
    <source>
        <strain evidence="7 8">JMUB5056</strain>
    </source>
</reference>
<comment type="similarity">
    <text evidence="4">Belongs to the anthranilate phosphoribosyltransferase family.</text>
</comment>
<name>A0A510L7B9_9FUSO</name>
<comment type="pathway">
    <text evidence="4">Amino-acid biosynthesis; L-tryptophan biosynthesis; L-tryptophan from chorismate: step 2/5.</text>
</comment>
<dbReference type="FunFam" id="3.40.50.880:FF:000003">
    <property type="entry name" value="Anthranilate synthase component II"/>
    <property type="match status" value="1"/>
</dbReference>
<dbReference type="SUPFAM" id="SSF47648">
    <property type="entry name" value="Nucleoside phosphorylase/phosphoribosyltransferase N-terminal domain"/>
    <property type="match status" value="1"/>
</dbReference>
<dbReference type="AlphaFoldDB" id="A0A510L7B9"/>
<dbReference type="Pfam" id="PF00117">
    <property type="entry name" value="GATase"/>
    <property type="match status" value="1"/>
</dbReference>
<dbReference type="InterPro" id="IPR017926">
    <property type="entry name" value="GATASE"/>
</dbReference>
<feature type="binding site" evidence="4">
    <location>
        <begin position="319"/>
        <end position="327"/>
    </location>
    <ligand>
        <name>5-phospho-alpha-D-ribose 1-diphosphate</name>
        <dbReference type="ChEBI" id="CHEBI:58017"/>
    </ligand>
</feature>
<keyword evidence="4" id="KW-0822">Tryptophan biosynthesis</keyword>
<sequence>MILMIDNYDSFVFNVEQYLKEMTDDEVITVRNDAITIDDIKKMNPSKIIFSPGPKHPKDSGICLEILNNTDELGNIPILGICLGHQAIGMNFGGEIKRLENPLHGKTSEITVLSENSVLFKNLPKKFKVMRYHSLYVDDIPENLEVTAKSEDGVAMAVEHKSKNIFGIQFHPESIFTEYGKNMIRNFLSIEVSETLQNDENSNNTNEKGNFIDMNKYLKKLQENIALTDTDFREICKIIDSKNYDIVQLGALLVLISEKSLYPESLTAFVKNILEYSTTFEDDSDMIDVCGTGGDGFKTINISTAVAFILGAMGVNVAKHGNRAISSKSGSSDVLDKLGVPLENSLANQIEKLHVKNLAFFHAPFFHKLVGEVREVRSRLGIRTVFNILGPLLHPNTKLKYQLVGLYHEPVHRLYAETLQLLGREHALVVRGNDGLDEITICDDTKIIEVKGDQILEYTISPESFGFKRAFHSEIEGRTPEENAEILIKILKGEEKSAKFDIVVLNAMFALYTADVVDHPAKAKDMVLEAIESGKVYEFYKDYVKITK</sequence>
<dbReference type="UniPathway" id="UPA00035">
    <property type="reaction ID" value="UER00041"/>
</dbReference>
<feature type="binding site" evidence="4">
    <location>
        <position position="291"/>
    </location>
    <ligand>
        <name>5-phospho-alpha-D-ribose 1-diphosphate</name>
        <dbReference type="ChEBI" id="CHEBI:58017"/>
    </ligand>
</feature>
<feature type="binding site" evidence="4">
    <location>
        <position position="438"/>
    </location>
    <ligand>
        <name>Mg(2+)</name>
        <dbReference type="ChEBI" id="CHEBI:18420"/>
        <label>2</label>
    </ligand>
</feature>
<dbReference type="Gene3D" id="3.40.50.880">
    <property type="match status" value="1"/>
</dbReference>
<comment type="function">
    <text evidence="4">Catalyzes the transfer of the phosphoribosyl group of 5-phosphorylribose-1-pyrophosphate (PRPP) to anthranilate to yield N-(5'-phosphoribosyl)-anthranilate (PRA).</text>
</comment>
<keyword evidence="3" id="KW-0315">Glutamine amidotransferase</keyword>
<feature type="binding site" evidence="4">
    <location>
        <position position="377"/>
    </location>
    <ligand>
        <name>anthranilate</name>
        <dbReference type="ChEBI" id="CHEBI:16567"/>
        <label>2</label>
    </ligand>
</feature>
<dbReference type="PANTHER" id="PTHR43285">
    <property type="entry name" value="ANTHRANILATE PHOSPHORIBOSYLTRANSFERASE"/>
    <property type="match status" value="1"/>
</dbReference>
<dbReference type="PANTHER" id="PTHR43285:SF2">
    <property type="entry name" value="ANTHRANILATE PHOSPHORIBOSYLTRANSFERASE"/>
    <property type="match status" value="1"/>
</dbReference>
<dbReference type="PROSITE" id="PS51273">
    <property type="entry name" value="GATASE_TYPE_1"/>
    <property type="match status" value="1"/>
</dbReference>
<accession>A0A510L7B9</accession>
<dbReference type="NCBIfam" id="TIGR01245">
    <property type="entry name" value="trpD"/>
    <property type="match status" value="1"/>
</dbReference>
<organism evidence="7 8">
    <name type="scientific">Leptotrichia hongkongensis</name>
    <dbReference type="NCBI Taxonomy" id="554406"/>
    <lineage>
        <taxon>Bacteria</taxon>
        <taxon>Fusobacteriati</taxon>
        <taxon>Fusobacteriota</taxon>
        <taxon>Fusobacteriia</taxon>
        <taxon>Fusobacteriales</taxon>
        <taxon>Leptotrichiaceae</taxon>
        <taxon>Leptotrichia</taxon>
    </lineage>
</organism>